<dbReference type="GO" id="GO:0000463">
    <property type="term" value="P:maturation of LSU-rRNA from tricistronic rRNA transcript (SSU-rRNA, 5.8S rRNA, LSU-rRNA)"/>
    <property type="evidence" value="ECO:0007669"/>
    <property type="project" value="TreeGrafter"/>
</dbReference>
<feature type="region of interest" description="Disordered" evidence="5">
    <location>
        <begin position="120"/>
        <end position="145"/>
    </location>
</feature>
<feature type="compositionally biased region" description="Basic residues" evidence="5">
    <location>
        <begin position="121"/>
        <end position="136"/>
    </location>
</feature>
<dbReference type="CDD" id="cd23023">
    <property type="entry name" value="zf-HIT_BCD1"/>
    <property type="match status" value="1"/>
</dbReference>
<reference evidence="8" key="1">
    <citation type="journal article" date="2017" name="Genome Biol.">
        <title>Comparative genomics reveals high biological diversity and specific adaptations in the industrially and medically important fungal genus Aspergillus.</title>
        <authorList>
            <person name="de Vries R.P."/>
            <person name="Riley R."/>
            <person name="Wiebenga A."/>
            <person name="Aguilar-Osorio G."/>
            <person name="Amillis S."/>
            <person name="Uchima C.A."/>
            <person name="Anderluh G."/>
            <person name="Asadollahi M."/>
            <person name="Askin M."/>
            <person name="Barry K."/>
            <person name="Battaglia E."/>
            <person name="Bayram O."/>
            <person name="Benocci T."/>
            <person name="Braus-Stromeyer S.A."/>
            <person name="Caldana C."/>
            <person name="Canovas D."/>
            <person name="Cerqueira G.C."/>
            <person name="Chen F."/>
            <person name="Chen W."/>
            <person name="Choi C."/>
            <person name="Clum A."/>
            <person name="Dos Santos R.A."/>
            <person name="Damasio A.R."/>
            <person name="Diallinas G."/>
            <person name="Emri T."/>
            <person name="Fekete E."/>
            <person name="Flipphi M."/>
            <person name="Freyberg S."/>
            <person name="Gallo A."/>
            <person name="Gournas C."/>
            <person name="Habgood R."/>
            <person name="Hainaut M."/>
            <person name="Harispe M.L."/>
            <person name="Henrissat B."/>
            <person name="Hilden K.S."/>
            <person name="Hope R."/>
            <person name="Hossain A."/>
            <person name="Karabika E."/>
            <person name="Karaffa L."/>
            <person name="Karanyi Z."/>
            <person name="Krasevec N."/>
            <person name="Kuo A."/>
            <person name="Kusch H."/>
            <person name="LaButti K."/>
            <person name="Lagendijk E.L."/>
            <person name="Lapidus A."/>
            <person name="Levasseur A."/>
            <person name="Lindquist E."/>
            <person name="Lipzen A."/>
            <person name="Logrieco A.F."/>
            <person name="MacCabe A."/>
            <person name="Maekelae M.R."/>
            <person name="Malavazi I."/>
            <person name="Melin P."/>
            <person name="Meyer V."/>
            <person name="Mielnichuk N."/>
            <person name="Miskei M."/>
            <person name="Molnar A.P."/>
            <person name="Mule G."/>
            <person name="Ngan C.Y."/>
            <person name="Orejas M."/>
            <person name="Orosz E."/>
            <person name="Ouedraogo J.P."/>
            <person name="Overkamp K.M."/>
            <person name="Park H.-S."/>
            <person name="Perrone G."/>
            <person name="Piumi F."/>
            <person name="Punt P.J."/>
            <person name="Ram A.F."/>
            <person name="Ramon A."/>
            <person name="Rauscher S."/>
            <person name="Record E."/>
            <person name="Riano-Pachon D.M."/>
            <person name="Robert V."/>
            <person name="Roehrig J."/>
            <person name="Ruller R."/>
            <person name="Salamov A."/>
            <person name="Salih N.S."/>
            <person name="Samson R.A."/>
            <person name="Sandor E."/>
            <person name="Sanguinetti M."/>
            <person name="Schuetze T."/>
            <person name="Sepcic K."/>
            <person name="Shelest E."/>
            <person name="Sherlock G."/>
            <person name="Sophianopoulou V."/>
            <person name="Squina F.M."/>
            <person name="Sun H."/>
            <person name="Susca A."/>
            <person name="Todd R.B."/>
            <person name="Tsang A."/>
            <person name="Unkles S.E."/>
            <person name="van de Wiele N."/>
            <person name="van Rossen-Uffink D."/>
            <person name="Oliveira J.V."/>
            <person name="Vesth T.C."/>
            <person name="Visser J."/>
            <person name="Yu J.-H."/>
            <person name="Zhou M."/>
            <person name="Andersen M.R."/>
            <person name="Archer D.B."/>
            <person name="Baker S.E."/>
            <person name="Benoit I."/>
            <person name="Brakhage A.A."/>
            <person name="Braus G.H."/>
            <person name="Fischer R."/>
            <person name="Frisvad J.C."/>
            <person name="Goldman G.H."/>
            <person name="Houbraken J."/>
            <person name="Oakley B."/>
            <person name="Pocsi I."/>
            <person name="Scazzocchio C."/>
            <person name="Seiboth B."/>
            <person name="vanKuyk P.A."/>
            <person name="Wortman J."/>
            <person name="Dyer P.S."/>
            <person name="Grigoriev I.V."/>
        </authorList>
    </citation>
    <scope>NUCLEOTIDE SEQUENCE [LARGE SCALE GENOMIC DNA]</scope>
    <source>
        <strain evidence="8">CBS 134.48</strain>
    </source>
</reference>
<dbReference type="Proteomes" id="UP000184304">
    <property type="component" value="Unassembled WGS sequence"/>
</dbReference>
<dbReference type="EMBL" id="KV878187">
    <property type="protein sequence ID" value="OJI87097.1"/>
    <property type="molecule type" value="Genomic_DNA"/>
</dbReference>
<proteinExistence type="predicted"/>
<keyword evidence="3" id="KW-0862">Zinc</keyword>
<dbReference type="GO" id="GO:0070761">
    <property type="term" value="C:pre-snoRNP complex"/>
    <property type="evidence" value="ECO:0007669"/>
    <property type="project" value="TreeGrafter"/>
</dbReference>
<evidence type="ECO:0000256" key="5">
    <source>
        <dbReference type="SAM" id="MobiDB-lite"/>
    </source>
</evidence>
<dbReference type="OrthoDB" id="18412at2759"/>
<dbReference type="AlphaFoldDB" id="A0A1L9NCS9"/>
<feature type="region of interest" description="Disordered" evidence="5">
    <location>
        <begin position="40"/>
        <end position="73"/>
    </location>
</feature>
<dbReference type="PROSITE" id="PS51083">
    <property type="entry name" value="ZF_HIT"/>
    <property type="match status" value="1"/>
</dbReference>
<dbReference type="OMA" id="EAWNHDI"/>
<sequence>MPGTCEVCVSEPSKYRCPTCGLMSCSLACTQSHKIYCAPKAPSPKPTGPTVDAQQPPSESNEHATSEVAPKAQNGLDIKSLGSSAELKDLLDRFPSLREELYDIYKTTLEEAWVETQRFGGRGRHHGRGKGPHRHNGPWTREKGFNRGVGRVRKLRERCEEGLETGKKAEGFVRFTSLVTGNELPHEGIQNKPRGQRTNEDGAIVDQALKPVAVAMCIETWTSHVSEFDFQHGKIGGPLSMAEA</sequence>
<dbReference type="SUPFAM" id="SSF144232">
    <property type="entry name" value="HIT/MYND zinc finger-like"/>
    <property type="match status" value="1"/>
</dbReference>
<dbReference type="VEuPathDB" id="FungiDB:ASPTUDRAFT_188427"/>
<evidence type="ECO:0000259" key="6">
    <source>
        <dbReference type="PROSITE" id="PS51083"/>
    </source>
</evidence>
<evidence type="ECO:0000256" key="4">
    <source>
        <dbReference type="PROSITE-ProRule" id="PRU00453"/>
    </source>
</evidence>
<dbReference type="GO" id="GO:0000492">
    <property type="term" value="P:box C/D snoRNP assembly"/>
    <property type="evidence" value="ECO:0007669"/>
    <property type="project" value="TreeGrafter"/>
</dbReference>
<protein>
    <recommendedName>
        <fullName evidence="6">HIT-type domain-containing protein</fullName>
    </recommendedName>
</protein>
<dbReference type="InterPro" id="IPR051639">
    <property type="entry name" value="BCD1"/>
</dbReference>
<accession>A0A1L9NCS9</accession>
<dbReference type="STRING" id="767770.A0A1L9NCS9"/>
<feature type="domain" description="HIT-type" evidence="6">
    <location>
        <begin position="5"/>
        <end position="37"/>
    </location>
</feature>
<dbReference type="GO" id="GO:0005634">
    <property type="term" value="C:nucleus"/>
    <property type="evidence" value="ECO:0007669"/>
    <property type="project" value="TreeGrafter"/>
</dbReference>
<gene>
    <name evidence="7" type="ORF">ASPTUDRAFT_188427</name>
</gene>
<dbReference type="PANTHER" id="PTHR13483:SF11">
    <property type="entry name" value="ZINC FINGER HIT DOMAIN-CONTAINING PROTEIN 3"/>
    <property type="match status" value="1"/>
</dbReference>
<keyword evidence="1" id="KW-0479">Metal-binding</keyword>
<keyword evidence="8" id="KW-1185">Reference proteome</keyword>
<organism evidence="7 8">
    <name type="scientific">Aspergillus tubingensis (strain CBS 134.48)</name>
    <dbReference type="NCBI Taxonomy" id="767770"/>
    <lineage>
        <taxon>Eukaryota</taxon>
        <taxon>Fungi</taxon>
        <taxon>Dikarya</taxon>
        <taxon>Ascomycota</taxon>
        <taxon>Pezizomycotina</taxon>
        <taxon>Eurotiomycetes</taxon>
        <taxon>Eurotiomycetidae</taxon>
        <taxon>Eurotiales</taxon>
        <taxon>Aspergillaceae</taxon>
        <taxon>Aspergillus</taxon>
        <taxon>Aspergillus subgen. Circumdati</taxon>
    </lineage>
</organism>
<evidence type="ECO:0000313" key="8">
    <source>
        <dbReference type="Proteomes" id="UP000184304"/>
    </source>
</evidence>
<dbReference type="Gene3D" id="3.30.60.190">
    <property type="match status" value="1"/>
</dbReference>
<evidence type="ECO:0000256" key="2">
    <source>
        <dbReference type="ARBA" id="ARBA00022771"/>
    </source>
</evidence>
<dbReference type="FunFam" id="3.30.60.190:FF:000005">
    <property type="entry name" value="Putative HIT finger domain protein"/>
    <property type="match status" value="1"/>
</dbReference>
<evidence type="ECO:0000313" key="7">
    <source>
        <dbReference type="EMBL" id="OJI87097.1"/>
    </source>
</evidence>
<name>A0A1L9NCS9_ASPTC</name>
<evidence type="ECO:0000256" key="3">
    <source>
        <dbReference type="ARBA" id="ARBA00022833"/>
    </source>
</evidence>
<dbReference type="GO" id="GO:0048254">
    <property type="term" value="P:snoRNA localization"/>
    <property type="evidence" value="ECO:0007669"/>
    <property type="project" value="TreeGrafter"/>
</dbReference>
<evidence type="ECO:0000256" key="1">
    <source>
        <dbReference type="ARBA" id="ARBA00022723"/>
    </source>
</evidence>
<dbReference type="InterPro" id="IPR007529">
    <property type="entry name" value="Znf_HIT"/>
</dbReference>
<dbReference type="Pfam" id="PF04438">
    <property type="entry name" value="zf-HIT"/>
    <property type="match status" value="1"/>
</dbReference>
<dbReference type="PANTHER" id="PTHR13483">
    <property type="entry name" value="BOX C_D SNORNA PROTEIN 1-RELATED"/>
    <property type="match status" value="1"/>
</dbReference>
<keyword evidence="2 4" id="KW-0863">Zinc-finger</keyword>
<dbReference type="GO" id="GO:0008270">
    <property type="term" value="F:zinc ion binding"/>
    <property type="evidence" value="ECO:0007669"/>
    <property type="project" value="UniProtKB-UniRule"/>
</dbReference>